<organism evidence="2">
    <name type="scientific">Ajellomyces dermatitidis (strain ATCC 18188 / CBS 674.68)</name>
    <name type="common">Blastomyces dermatitidis</name>
    <dbReference type="NCBI Taxonomy" id="653446"/>
    <lineage>
        <taxon>Eukaryota</taxon>
        <taxon>Fungi</taxon>
        <taxon>Dikarya</taxon>
        <taxon>Ascomycota</taxon>
        <taxon>Pezizomycotina</taxon>
        <taxon>Eurotiomycetes</taxon>
        <taxon>Eurotiomycetidae</taxon>
        <taxon>Onygenales</taxon>
        <taxon>Ajellomycetaceae</taxon>
        <taxon>Blastomyces</taxon>
    </lineage>
</organism>
<feature type="non-terminal residue" evidence="2">
    <location>
        <position position="1"/>
    </location>
</feature>
<evidence type="ECO:0000313" key="2">
    <source>
        <dbReference type="EMBL" id="KMW69639.1"/>
    </source>
</evidence>
<keyword evidence="1" id="KW-0472">Membrane</keyword>
<gene>
    <name evidence="2" type="ORF">BDDG_13786</name>
</gene>
<dbReference type="EMBL" id="GG750711">
    <property type="protein sequence ID" value="KMW69639.1"/>
    <property type="molecule type" value="Genomic_DNA"/>
</dbReference>
<protein>
    <submittedName>
        <fullName evidence="2">Uncharacterized protein</fullName>
    </submittedName>
</protein>
<feature type="transmembrane region" description="Helical" evidence="1">
    <location>
        <begin position="113"/>
        <end position="136"/>
    </location>
</feature>
<dbReference type="Proteomes" id="UP000007802">
    <property type="component" value="Unassembled WGS sequence"/>
</dbReference>
<feature type="transmembrane region" description="Helical" evidence="1">
    <location>
        <begin position="33"/>
        <end position="61"/>
    </location>
</feature>
<name>A0A0J9HKA3_AJEDA</name>
<proteinExistence type="predicted"/>
<accession>A0A0J9HKA3</accession>
<keyword evidence="1" id="KW-0812">Transmembrane</keyword>
<feature type="transmembrane region" description="Helical" evidence="1">
    <location>
        <begin position="81"/>
        <end position="101"/>
    </location>
</feature>
<dbReference type="AlphaFoldDB" id="A0A0J9HKA3"/>
<evidence type="ECO:0000256" key="1">
    <source>
        <dbReference type="SAM" id="Phobius"/>
    </source>
</evidence>
<feature type="non-terminal residue" evidence="2">
    <location>
        <position position="138"/>
    </location>
</feature>
<sequence length="138" mass="15250">SLYIDRSASADNSELNIKSLIENLKNVIMKELLILYITESSIFFSISSTASFSATLFSVSFSVTLSQSSILVSMSDSPAPAISVLTILTSATSALITVFITSSSHFKKILYRLSELCFSVYTLLLFLLISRIIYYMKT</sequence>
<keyword evidence="1" id="KW-1133">Transmembrane helix</keyword>
<reference evidence="2" key="1">
    <citation type="submission" date="2010-03" db="EMBL/GenBank/DDBJ databases">
        <title>Annotation of Blastomyces dermatitidis strain ATCC 18188.</title>
        <authorList>
            <consortium name="The Broad Institute Genome Sequencing Platform"/>
            <consortium name="Broad Institute Genome Sequencing Center for Infectious Disease."/>
            <person name="Cuomo C."/>
            <person name="Klein B."/>
            <person name="Sullivan T."/>
            <person name="Heitman J."/>
            <person name="Young S."/>
            <person name="Zeng Q."/>
            <person name="Gargeya S."/>
            <person name="Alvarado L."/>
            <person name="Berlin A.M."/>
            <person name="Chapman S.B."/>
            <person name="Chen Z."/>
            <person name="Freedman E."/>
            <person name="Gellesch M."/>
            <person name="Goldberg J."/>
            <person name="Griggs A."/>
            <person name="Gujja S."/>
            <person name="Heilman E."/>
            <person name="Heiman D."/>
            <person name="Howarth C."/>
            <person name="Mehta T."/>
            <person name="Neiman D."/>
            <person name="Pearson M."/>
            <person name="Roberts A."/>
            <person name="Saif S."/>
            <person name="Shea T."/>
            <person name="Shenoy N."/>
            <person name="Sisk P."/>
            <person name="Stolte C."/>
            <person name="Sykes S."/>
            <person name="White J."/>
            <person name="Yandava C."/>
            <person name="Haas B."/>
            <person name="Nusbaum C."/>
            <person name="Birren B."/>
        </authorList>
    </citation>
    <scope>NUCLEOTIDE SEQUENCE</scope>
    <source>
        <strain evidence="2">ATCC 18188</strain>
    </source>
</reference>